<evidence type="ECO:0000256" key="3">
    <source>
        <dbReference type="ARBA" id="ARBA00022989"/>
    </source>
</evidence>
<evidence type="ECO:0000256" key="4">
    <source>
        <dbReference type="ARBA" id="ARBA00023136"/>
    </source>
</evidence>
<reference evidence="6 7" key="1">
    <citation type="submission" date="2024-05" db="EMBL/GenBank/DDBJ databases">
        <authorList>
            <person name="Liu Q."/>
            <person name="Xin Y.-H."/>
        </authorList>
    </citation>
    <scope>NUCLEOTIDE SEQUENCE [LARGE SCALE GENOMIC DNA]</scope>
    <source>
        <strain evidence="6 7">CGMCC 1.10181</strain>
    </source>
</reference>
<comment type="caution">
    <text evidence="6">The sequence shown here is derived from an EMBL/GenBank/DDBJ whole genome shotgun (WGS) entry which is preliminary data.</text>
</comment>
<name>A0ABU9XYM6_9SPHN</name>
<keyword evidence="3 5" id="KW-1133">Transmembrane helix</keyword>
<dbReference type="InterPro" id="IPR051598">
    <property type="entry name" value="TSUP/Inactive_protease-like"/>
</dbReference>
<keyword evidence="4 5" id="KW-0472">Membrane</keyword>
<accession>A0ABU9XYM6</accession>
<evidence type="ECO:0000313" key="7">
    <source>
        <dbReference type="Proteomes" id="UP001419910"/>
    </source>
</evidence>
<evidence type="ECO:0000313" key="6">
    <source>
        <dbReference type="EMBL" id="MEN2788665.1"/>
    </source>
</evidence>
<proteinExistence type="inferred from homology"/>
<keyword evidence="7" id="KW-1185">Reference proteome</keyword>
<dbReference type="EMBL" id="JBDIME010000002">
    <property type="protein sequence ID" value="MEN2788665.1"/>
    <property type="molecule type" value="Genomic_DNA"/>
</dbReference>
<feature type="transmembrane region" description="Helical" evidence="5">
    <location>
        <begin position="233"/>
        <end position="254"/>
    </location>
</feature>
<gene>
    <name evidence="6" type="ORF">ABC974_03435</name>
</gene>
<keyword evidence="2 5" id="KW-0812">Transmembrane</keyword>
<feature type="transmembrane region" description="Helical" evidence="5">
    <location>
        <begin position="185"/>
        <end position="203"/>
    </location>
</feature>
<evidence type="ECO:0000256" key="5">
    <source>
        <dbReference type="RuleBase" id="RU363041"/>
    </source>
</evidence>
<dbReference type="RefSeq" id="WP_343890682.1">
    <property type="nucleotide sequence ID" value="NZ_BAAAEH010000035.1"/>
</dbReference>
<feature type="transmembrane region" description="Helical" evidence="5">
    <location>
        <begin position="111"/>
        <end position="128"/>
    </location>
</feature>
<feature type="transmembrane region" description="Helical" evidence="5">
    <location>
        <begin position="56"/>
        <end position="73"/>
    </location>
</feature>
<feature type="transmembrane region" description="Helical" evidence="5">
    <location>
        <begin position="85"/>
        <end position="105"/>
    </location>
</feature>
<organism evidence="6 7">
    <name type="scientific">Sphingomonas oligophenolica</name>
    <dbReference type="NCBI Taxonomy" id="301154"/>
    <lineage>
        <taxon>Bacteria</taxon>
        <taxon>Pseudomonadati</taxon>
        <taxon>Pseudomonadota</taxon>
        <taxon>Alphaproteobacteria</taxon>
        <taxon>Sphingomonadales</taxon>
        <taxon>Sphingomonadaceae</taxon>
        <taxon>Sphingomonas</taxon>
    </lineage>
</organism>
<dbReference type="Proteomes" id="UP001419910">
    <property type="component" value="Unassembled WGS sequence"/>
</dbReference>
<sequence length="256" mass="26655">MFDISVATFEGIVPFIVVGFAAQMVDGALGMAFGIINSTLLVGVLGLPPALASASVHAVETFTTAASGLSHIYHRNVNWKLFRRLVIPGMIGGALGAFVLSNINASVAKPFVMAYLASIGLYLLYRAWRGKVEPREPKIIEPLGLVGGFLDAAGGGGWGPVVTSNLLVQGASPRTTIGTVNTSEFFLTATISGMFIYTMGLAAFTLQTAGLLIGGLIAAPFGGLFAKRVPARLLMAMVGALLTVTSAYTIWTAVSK</sequence>
<dbReference type="Pfam" id="PF01925">
    <property type="entry name" value="TauE"/>
    <property type="match status" value="1"/>
</dbReference>
<dbReference type="PANTHER" id="PTHR43701:SF12">
    <property type="entry name" value="MEMBRANE TRANSPORTER PROTEIN YTNM-RELATED"/>
    <property type="match status" value="1"/>
</dbReference>
<feature type="transmembrane region" description="Helical" evidence="5">
    <location>
        <begin position="12"/>
        <end position="36"/>
    </location>
</feature>
<protein>
    <recommendedName>
        <fullName evidence="5">Probable membrane transporter protein</fullName>
    </recommendedName>
</protein>
<evidence type="ECO:0000256" key="1">
    <source>
        <dbReference type="ARBA" id="ARBA00004141"/>
    </source>
</evidence>
<comment type="similarity">
    <text evidence="5">Belongs to the 4-toluene sulfonate uptake permease (TSUP) (TC 2.A.102) family.</text>
</comment>
<keyword evidence="5" id="KW-1003">Cell membrane</keyword>
<dbReference type="PANTHER" id="PTHR43701">
    <property type="entry name" value="MEMBRANE TRANSPORTER PROTEIN MJ0441-RELATED"/>
    <property type="match status" value="1"/>
</dbReference>
<feature type="transmembrane region" description="Helical" evidence="5">
    <location>
        <begin position="209"/>
        <end position="226"/>
    </location>
</feature>
<comment type="subcellular location">
    <subcellularLocation>
        <location evidence="5">Cell membrane</location>
        <topology evidence="5">Multi-pass membrane protein</topology>
    </subcellularLocation>
    <subcellularLocation>
        <location evidence="1">Membrane</location>
        <topology evidence="1">Multi-pass membrane protein</topology>
    </subcellularLocation>
</comment>
<dbReference type="InterPro" id="IPR002781">
    <property type="entry name" value="TM_pro_TauE-like"/>
</dbReference>
<evidence type="ECO:0000256" key="2">
    <source>
        <dbReference type="ARBA" id="ARBA00022692"/>
    </source>
</evidence>